<feature type="compositionally biased region" description="Polar residues" evidence="2">
    <location>
        <begin position="740"/>
        <end position="778"/>
    </location>
</feature>
<accession>A0A7R8Z1H9</accession>
<dbReference type="Proteomes" id="UP000594454">
    <property type="component" value="Chromosome 6"/>
</dbReference>
<feature type="compositionally biased region" description="Basic and acidic residues" evidence="2">
    <location>
        <begin position="815"/>
        <end position="827"/>
    </location>
</feature>
<feature type="region of interest" description="Disordered" evidence="2">
    <location>
        <begin position="501"/>
        <end position="524"/>
    </location>
</feature>
<dbReference type="SMART" id="SM00320">
    <property type="entry name" value="WD40"/>
    <property type="match status" value="4"/>
</dbReference>
<feature type="compositionally biased region" description="Basic and acidic residues" evidence="2">
    <location>
        <begin position="619"/>
        <end position="642"/>
    </location>
</feature>
<dbReference type="SMART" id="SM00564">
    <property type="entry name" value="PQQ"/>
    <property type="match status" value="3"/>
</dbReference>
<feature type="compositionally biased region" description="Polar residues" evidence="2">
    <location>
        <begin position="114"/>
        <end position="133"/>
    </location>
</feature>
<evidence type="ECO:0000256" key="2">
    <source>
        <dbReference type="SAM" id="MobiDB-lite"/>
    </source>
</evidence>
<feature type="region of interest" description="Disordered" evidence="2">
    <location>
        <begin position="110"/>
        <end position="133"/>
    </location>
</feature>
<feature type="region of interest" description="Disordered" evidence="2">
    <location>
        <begin position="1"/>
        <end position="40"/>
    </location>
</feature>
<dbReference type="InterPro" id="IPR018391">
    <property type="entry name" value="PQQ_b-propeller_rpt"/>
</dbReference>
<dbReference type="OrthoDB" id="10002522at2759"/>
<keyword evidence="4" id="KW-1185">Reference proteome</keyword>
<evidence type="ECO:0000313" key="4">
    <source>
        <dbReference type="Proteomes" id="UP000594454"/>
    </source>
</evidence>
<feature type="compositionally biased region" description="Low complexity" evidence="2">
    <location>
        <begin position="880"/>
        <end position="892"/>
    </location>
</feature>
<gene>
    <name evidence="3" type="ORF">HERILL_LOCUS14938</name>
</gene>
<protein>
    <submittedName>
        <fullName evidence="3">Uncharacterized protein</fullName>
    </submittedName>
</protein>
<feature type="compositionally biased region" description="Low complexity" evidence="2">
    <location>
        <begin position="505"/>
        <end position="519"/>
    </location>
</feature>
<name>A0A7R8Z1H9_HERIL</name>
<dbReference type="InterPro" id="IPR001680">
    <property type="entry name" value="WD40_rpt"/>
</dbReference>
<sequence>MESDHNHSRRKEPKEFSERRREAKHWKNIDKNDLKNDSNKQWMNKFSDKYVQRERRKFSKWDCKPEPENNFDHANFNARPLIPQCEEVQRDFLQNIIELLQTPSYYDEVEENYESPSENETTNQDEATVSSTKKTLPSLDFWADDSKVTNASIVRSGNSYSNGDSNSKVIFGEKNANQFNDESENVVKRSGYGRIIGENTLKAPSADNNVETEDAPVSSINEVSESYISDIKIEETKLTESVPNLYYEKDGDKCNSASTELSNPAAPSISLVPLSFLIDPKLQPSTNNENGTENTIANTEEADVTQSLKQPGEPNFKKPEVISKKLINKVATMDKTNIRNVINNPIMKFDVALKMHAKKRLREEIRKQLRSINFETRQTTEQNMVQPDGYIDPENIPVEMLREFETVFDIDFGNSQETSDGQTTIIDSSEENLSDSCSQPSNIILEAEATKNCESNLRTKLLNFEFMKQQAILRKCQLQSSDEDEICIIDSPRETVILSHDDSSVDSSTTSTTTTSVSSATPQQKMQEKFLESFKKDVLPKLPQNVRQEYENSSGKDEAIAKIYSMCLERLQNIDEDNGSSRLKFNGSNNDEALNFLVGNIRDLFTSGGRENGNINRANRVDEDTNDRRVKVDKNPRKRCYDENNSYTTHKETPKSSKEPLHRKEEDCNIKKFKGQFQPQQASGSRKSRCKEEHRDKKHYRQPNRKNFNDKYHYHRSFPAKRKRLPSENVISNGKGGLNQLKNDSTPMNKTKPVESSQENKLNTLPNNKNRPQSNSKDSYAIREKPHLPPEPPKSPQNNHADKPPNNPQSTCIERLWRSPGEKKCLEPTDTPNLPEVIELSPIRNLPADSVTPDSTGKIIESNDGPPVEQNNETHTEVPSSTEKSSTSSTSTLDCLKDLDTKLMQLNHKKMDIEKKIIELQKEKMEIDLIVMQLQNDRFALISSAVSSSNDYLTSNTNLQTLLSRSNMFNCSSIGVMQPTPPAPKAESTNKEKVSPVKTPRNSDFAEKLKNRKKRCQRDILIEDAASTLFPDSSNKHYEEICNSPPSEISAKVNDIFSMPARRNQRPVQVVTPEKSKGENLSAIKSSNASKSPPPARKRVSKASTNHRGSDNDMLPVSCNGQSVNIVESDDDEDSNESNQISCPISDGNITNGKLKGFRLPIVKIIGVEGYILCASEDGNIYKFDSSTREIISTFSKHTESITEMFVDGEGCIYSTSLDGYMKKTSVENFGLELQSVNLHEPLQTINLCWNIAFIGSRWGNILTYDVKKNKLNELLCSVGSAITAIKAAKEGPRQIIIIASKGEKIHLRDASSGLLLRAISVLENHNISNIVLSGGLLYCGSNANKVFVYDFTTGNEINSFFCGNGPVSIKIFRNKLLFIGCYDGFVYVLDKQSGQRVGRFPGSGKMILALEIVGDKVLTSSKDNAMQIVDIPKYILTLTK</sequence>
<dbReference type="Gene3D" id="2.130.10.10">
    <property type="entry name" value="YVTN repeat-like/Quinoprotein amine dehydrogenase"/>
    <property type="match status" value="2"/>
</dbReference>
<feature type="compositionally biased region" description="Basic residues" evidence="2">
    <location>
        <begin position="713"/>
        <end position="724"/>
    </location>
</feature>
<dbReference type="FunCoup" id="A0A7R8Z1H9">
    <property type="interactions" value="439"/>
</dbReference>
<dbReference type="SUPFAM" id="SSF50978">
    <property type="entry name" value="WD40 repeat-like"/>
    <property type="match status" value="1"/>
</dbReference>
<keyword evidence="1" id="KW-0175">Coiled coil</keyword>
<feature type="compositionally biased region" description="Low complexity" evidence="2">
    <location>
        <begin position="1082"/>
        <end position="1091"/>
    </location>
</feature>
<feature type="coiled-coil region" evidence="1">
    <location>
        <begin position="896"/>
        <end position="923"/>
    </location>
</feature>
<dbReference type="OMA" id="HANFNAR"/>
<dbReference type="InterPro" id="IPR042622">
    <property type="entry name" value="Znf106"/>
</dbReference>
<feature type="compositionally biased region" description="Basic and acidic residues" evidence="2">
    <location>
        <begin position="649"/>
        <end position="670"/>
    </location>
</feature>
<evidence type="ECO:0000313" key="3">
    <source>
        <dbReference type="EMBL" id="CAD7092586.1"/>
    </source>
</evidence>
<evidence type="ECO:0000256" key="1">
    <source>
        <dbReference type="SAM" id="Coils"/>
    </source>
</evidence>
<dbReference type="EMBL" id="LR899014">
    <property type="protein sequence ID" value="CAD7092586.1"/>
    <property type="molecule type" value="Genomic_DNA"/>
</dbReference>
<dbReference type="PANTHER" id="PTHR14435">
    <property type="entry name" value="ZINC FINGER PROTEIN 106"/>
    <property type="match status" value="1"/>
</dbReference>
<dbReference type="InParanoid" id="A0A7R8Z1H9"/>
<feature type="compositionally biased region" description="Polar residues" evidence="2">
    <location>
        <begin position="869"/>
        <end position="879"/>
    </location>
</feature>
<dbReference type="InterPro" id="IPR036322">
    <property type="entry name" value="WD40_repeat_dom_sf"/>
</dbReference>
<dbReference type="GO" id="GO:0003723">
    <property type="term" value="F:RNA binding"/>
    <property type="evidence" value="ECO:0007669"/>
    <property type="project" value="InterPro"/>
</dbReference>
<feature type="region of interest" description="Disordered" evidence="2">
    <location>
        <begin position="1060"/>
        <end position="1119"/>
    </location>
</feature>
<reference evidence="3 4" key="1">
    <citation type="submission" date="2020-11" db="EMBL/GenBank/DDBJ databases">
        <authorList>
            <person name="Wallbank WR R."/>
            <person name="Pardo Diaz C."/>
            <person name="Kozak K."/>
            <person name="Martin S."/>
            <person name="Jiggins C."/>
            <person name="Moest M."/>
            <person name="Warren A I."/>
            <person name="Generalovic N T."/>
            <person name="Byers J.R.P. K."/>
            <person name="Montejo-Kovacevich G."/>
            <person name="Yen C E."/>
        </authorList>
    </citation>
    <scope>NUCLEOTIDE SEQUENCE [LARGE SCALE GENOMIC DNA]</scope>
</reference>
<feature type="region of interest" description="Disordered" evidence="2">
    <location>
        <begin position="979"/>
        <end position="1001"/>
    </location>
</feature>
<organism evidence="3 4">
    <name type="scientific">Hermetia illucens</name>
    <name type="common">Black soldier fly</name>
    <dbReference type="NCBI Taxonomy" id="343691"/>
    <lineage>
        <taxon>Eukaryota</taxon>
        <taxon>Metazoa</taxon>
        <taxon>Ecdysozoa</taxon>
        <taxon>Arthropoda</taxon>
        <taxon>Hexapoda</taxon>
        <taxon>Insecta</taxon>
        <taxon>Pterygota</taxon>
        <taxon>Neoptera</taxon>
        <taxon>Endopterygota</taxon>
        <taxon>Diptera</taxon>
        <taxon>Brachycera</taxon>
        <taxon>Stratiomyomorpha</taxon>
        <taxon>Stratiomyidae</taxon>
        <taxon>Hermetiinae</taxon>
        <taxon>Hermetia</taxon>
    </lineage>
</organism>
<dbReference type="InterPro" id="IPR015943">
    <property type="entry name" value="WD40/YVTN_repeat-like_dom_sf"/>
</dbReference>
<feature type="compositionally biased region" description="Basic and acidic residues" evidence="2">
    <location>
        <begin position="1"/>
        <end position="38"/>
    </location>
</feature>
<dbReference type="PANTHER" id="PTHR14435:SF2">
    <property type="entry name" value="ZINC FINGER PROTEIN 106"/>
    <property type="match status" value="1"/>
</dbReference>
<feature type="region of interest" description="Disordered" evidence="2">
    <location>
        <begin position="606"/>
        <end position="892"/>
    </location>
</feature>
<proteinExistence type="predicted"/>